<evidence type="ECO:0000256" key="2">
    <source>
        <dbReference type="ARBA" id="ARBA00022679"/>
    </source>
</evidence>
<name>A0ABS6WB08_9BIFI</name>
<dbReference type="GO" id="GO:0008168">
    <property type="term" value="F:methyltransferase activity"/>
    <property type="evidence" value="ECO:0007669"/>
    <property type="project" value="UniProtKB-KW"/>
</dbReference>
<dbReference type="InterPro" id="IPR007848">
    <property type="entry name" value="Small_mtfrase_dom"/>
</dbReference>
<evidence type="ECO:0000256" key="1">
    <source>
        <dbReference type="ARBA" id="ARBA00022603"/>
    </source>
</evidence>
<dbReference type="Pfam" id="PF05175">
    <property type="entry name" value="MTS"/>
    <property type="match status" value="1"/>
</dbReference>
<keyword evidence="2" id="KW-0808">Transferase</keyword>
<keyword evidence="5" id="KW-1185">Reference proteome</keyword>
<accession>A0ABS6WB08</accession>
<evidence type="ECO:0000259" key="3">
    <source>
        <dbReference type="Pfam" id="PF05175"/>
    </source>
</evidence>
<dbReference type="PANTHER" id="PTHR47816">
    <property type="entry name" value="RIBOSOMAL RNA SMALL SUBUNIT METHYLTRANSFERASE C"/>
    <property type="match status" value="1"/>
</dbReference>
<gene>
    <name evidence="4" type="ORF">KIH73_09565</name>
</gene>
<dbReference type="InterPro" id="IPR046977">
    <property type="entry name" value="RsmC/RlmG"/>
</dbReference>
<proteinExistence type="predicted"/>
<dbReference type="CDD" id="cd02440">
    <property type="entry name" value="AdoMet_MTases"/>
    <property type="match status" value="1"/>
</dbReference>
<feature type="domain" description="Methyltransferase small" evidence="3">
    <location>
        <begin position="29"/>
        <end position="198"/>
    </location>
</feature>
<protein>
    <submittedName>
        <fullName evidence="4">Methyltransferase</fullName>
    </submittedName>
</protein>
<dbReference type="RefSeq" id="WP_219082936.1">
    <property type="nucleotide sequence ID" value="NZ_JAHBBD010000028.1"/>
</dbReference>
<evidence type="ECO:0000313" key="4">
    <source>
        <dbReference type="EMBL" id="MBW3083592.1"/>
    </source>
</evidence>
<reference evidence="4 5" key="1">
    <citation type="submission" date="2021-05" db="EMBL/GenBank/DDBJ databases">
        <title>Phylogenetic classification of ten novel species belonging to the genus Bifidobacterium comprising B. colchicus sp. nov., B. abeli sp. nov., B. bicoloris sp. nov., B. guerezis sp. nov., B. rosaliae sp. nov., B. santillanensis sp. nov., B. argentati sp. nov., B. amazzoni sp. nov., B. pluviali sp. nov., and B. pinnaculum sp. nov.</title>
        <authorList>
            <person name="Lugli G.A."/>
            <person name="Ruiz Garcia L."/>
            <person name="Margolles A."/>
            <person name="Ventura M."/>
        </authorList>
    </citation>
    <scope>NUCLEOTIDE SEQUENCE [LARGE SCALE GENOMIC DNA]</scope>
    <source>
        <strain evidence="4 5">6T3</strain>
    </source>
</reference>
<dbReference type="EMBL" id="JAHBBD010000028">
    <property type="protein sequence ID" value="MBW3083592.1"/>
    <property type="molecule type" value="Genomic_DNA"/>
</dbReference>
<dbReference type="Proteomes" id="UP000812844">
    <property type="component" value="Unassembled WGS sequence"/>
</dbReference>
<organism evidence="4 5">
    <name type="scientific">Bifidobacterium phasiani</name>
    <dbReference type="NCBI Taxonomy" id="2834431"/>
    <lineage>
        <taxon>Bacteria</taxon>
        <taxon>Bacillati</taxon>
        <taxon>Actinomycetota</taxon>
        <taxon>Actinomycetes</taxon>
        <taxon>Bifidobacteriales</taxon>
        <taxon>Bifidobacteriaceae</taxon>
        <taxon>Bifidobacterium</taxon>
    </lineage>
</organism>
<evidence type="ECO:0000313" key="5">
    <source>
        <dbReference type="Proteomes" id="UP000812844"/>
    </source>
</evidence>
<keyword evidence="1 4" id="KW-0489">Methyltransferase</keyword>
<dbReference type="GO" id="GO:0032259">
    <property type="term" value="P:methylation"/>
    <property type="evidence" value="ECO:0007669"/>
    <property type="project" value="UniProtKB-KW"/>
</dbReference>
<dbReference type="PANTHER" id="PTHR47816:SF4">
    <property type="entry name" value="RIBOSOMAL RNA SMALL SUBUNIT METHYLTRANSFERASE C"/>
    <property type="match status" value="1"/>
</dbReference>
<comment type="caution">
    <text evidence="4">The sequence shown here is derived from an EMBL/GenBank/DDBJ whole genome shotgun (WGS) entry which is preliminary data.</text>
</comment>
<sequence>MSEQYFSATPASEDVRRTLHATLRGFEADVQTSRGVFSGSRVDLGTSVLLRHAPTPPERGTFLDLGCGWGPIALAMAFESPQADVWAVDVNERALELTAGNARRNGCDRIHVAQTDEHGAPLPDVRVEGAETVPDGLTFDAIWSNPPIRIGKQALHTLLMAWLPRLNAGGAAYLVVQRNLGADSLIPWLAGELGEGYAVGKYASSKGFRIIEVLRR</sequence>